<dbReference type="AlphaFoldDB" id="A0AA41DC79"/>
<dbReference type="InterPro" id="IPR036191">
    <property type="entry name" value="RRF_sf"/>
</dbReference>
<dbReference type="EMBL" id="JACJMO010000012">
    <property type="protein sequence ID" value="MBM6857805.1"/>
    <property type="molecule type" value="Genomic_DNA"/>
</dbReference>
<keyword evidence="4" id="KW-1185">Reference proteome</keyword>
<dbReference type="Proteomes" id="UP000698924">
    <property type="component" value="Unassembled WGS sequence"/>
</dbReference>
<dbReference type="Gene3D" id="3.30.1360.40">
    <property type="match status" value="1"/>
</dbReference>
<dbReference type="RefSeq" id="WP_204972021.1">
    <property type="nucleotide sequence ID" value="NZ_JAAZTS010000007.1"/>
</dbReference>
<dbReference type="InterPro" id="IPR023584">
    <property type="entry name" value="Ribosome_recyc_fac_dom"/>
</dbReference>
<proteinExistence type="predicted"/>
<organism evidence="3 4">
    <name type="scientific">Caecibacteroides pullorum</name>
    <dbReference type="NCBI Taxonomy" id="2725562"/>
    <lineage>
        <taxon>Bacteria</taxon>
        <taxon>Pseudomonadati</taxon>
        <taxon>Bacteroidota</taxon>
        <taxon>Bacteroidia</taxon>
        <taxon>Bacteroidales</taxon>
        <taxon>Bacteroidaceae</taxon>
        <taxon>Caecibacteroides</taxon>
    </lineage>
</organism>
<feature type="compositionally biased region" description="Acidic residues" evidence="1">
    <location>
        <begin position="100"/>
        <end position="115"/>
    </location>
</feature>
<evidence type="ECO:0000259" key="2">
    <source>
        <dbReference type="Pfam" id="PF01765"/>
    </source>
</evidence>
<feature type="region of interest" description="Disordered" evidence="1">
    <location>
        <begin position="92"/>
        <end position="116"/>
    </location>
</feature>
<dbReference type="Pfam" id="PF01765">
    <property type="entry name" value="RRF"/>
    <property type="match status" value="1"/>
</dbReference>
<accession>A0AA41DC79</accession>
<protein>
    <submittedName>
        <fullName evidence="3">Ribosome recycling factor</fullName>
    </submittedName>
</protein>
<comment type="caution">
    <text evidence="3">The sequence shown here is derived from an EMBL/GenBank/DDBJ whole genome shotgun (WGS) entry which is preliminary data.</text>
</comment>
<feature type="compositionally biased region" description="Basic and acidic residues" evidence="1">
    <location>
        <begin position="212"/>
        <end position="233"/>
    </location>
</feature>
<sequence length="243" mass="27774">MRMTVYKLLQEAQQKMNGYAVYMNYQFMHFGVKAEPAALLTVEVEVGGERMNLEDVADVALPQDDQFALIPKEQDYLFAICKAVAQAHPDYKIKQKPMDEDSEESGEEESSDGEEDRYVLCTMPEVNDDRHDAGMDYVKAIYEEMTAKIDVVNAAYGAKIAKQLVGAKPEEMDEAKEELQKVYDQIKDICKSYREEKEKQIEEAYQDYLKKKAEAEQAESERQAARGEDKGMKLDLSQFTGKE</sequence>
<evidence type="ECO:0000313" key="3">
    <source>
        <dbReference type="EMBL" id="MBM6857805.1"/>
    </source>
</evidence>
<evidence type="ECO:0000256" key="1">
    <source>
        <dbReference type="SAM" id="MobiDB-lite"/>
    </source>
</evidence>
<name>A0AA41DC79_9BACT</name>
<dbReference type="SUPFAM" id="SSF55194">
    <property type="entry name" value="Ribosome recycling factor, RRF"/>
    <property type="match status" value="1"/>
</dbReference>
<feature type="region of interest" description="Disordered" evidence="1">
    <location>
        <begin position="212"/>
        <end position="243"/>
    </location>
</feature>
<feature type="domain" description="Ribosome recycling factor" evidence="2">
    <location>
        <begin position="31"/>
        <end position="201"/>
    </location>
</feature>
<reference evidence="3 4" key="1">
    <citation type="journal article" date="2021" name="Sci. Rep.">
        <title>The distribution of antibiotic resistance genes in chicken gut microbiota commensals.</title>
        <authorList>
            <person name="Juricova H."/>
            <person name="Matiasovicova J."/>
            <person name="Kubasova T."/>
            <person name="Cejkova D."/>
            <person name="Rychlik I."/>
        </authorList>
    </citation>
    <scope>NUCLEOTIDE SEQUENCE [LARGE SCALE GENOMIC DNA]</scope>
    <source>
        <strain evidence="3 4">An421</strain>
    </source>
</reference>
<gene>
    <name evidence="3" type="ORF">H6D15_09380</name>
</gene>
<dbReference type="Gene3D" id="1.10.132.20">
    <property type="entry name" value="Ribosome-recycling factor"/>
    <property type="match status" value="1"/>
</dbReference>
<evidence type="ECO:0000313" key="4">
    <source>
        <dbReference type="Proteomes" id="UP000698924"/>
    </source>
</evidence>